<reference evidence="3 4" key="1">
    <citation type="submission" date="2019-04" db="EMBL/GenBank/DDBJ databases">
        <authorList>
            <person name="Liu A."/>
        </authorList>
    </citation>
    <scope>NUCLEOTIDE SEQUENCE [LARGE SCALE GENOMIC DNA]</scope>
    <source>
        <strain evidence="3 4">RZ03</strain>
    </source>
</reference>
<dbReference type="InterPro" id="IPR051829">
    <property type="entry name" value="Multiheme_Cytochr_ET"/>
</dbReference>
<dbReference type="RefSeq" id="WP_135878083.1">
    <property type="nucleotide sequence ID" value="NZ_SRSO01000023.1"/>
</dbReference>
<keyword evidence="4" id="KW-1185">Reference proteome</keyword>
<gene>
    <name evidence="3" type="ORF">EM932_15345</name>
</gene>
<evidence type="ECO:0000313" key="3">
    <source>
        <dbReference type="EMBL" id="TGV01467.1"/>
    </source>
</evidence>
<dbReference type="PANTHER" id="PTHR35038">
    <property type="entry name" value="DISSIMILATORY SULFITE REDUCTASE SIRA"/>
    <property type="match status" value="1"/>
</dbReference>
<keyword evidence="1" id="KW-0732">Signal</keyword>
<dbReference type="OrthoDB" id="9788513at2"/>
<comment type="caution">
    <text evidence="3">The sequence shown here is derived from an EMBL/GenBank/DDBJ whole genome shotgun (WGS) entry which is preliminary data.</text>
</comment>
<dbReference type="AlphaFoldDB" id="A0A4S1DTZ3"/>
<dbReference type="EMBL" id="SRSO01000023">
    <property type="protein sequence ID" value="TGV01467.1"/>
    <property type="molecule type" value="Genomic_DNA"/>
</dbReference>
<keyword evidence="2" id="KW-0812">Transmembrane</keyword>
<dbReference type="Gene3D" id="1.10.1130.10">
    <property type="entry name" value="Flavocytochrome C3, Chain A"/>
    <property type="match status" value="2"/>
</dbReference>
<evidence type="ECO:0000256" key="2">
    <source>
        <dbReference type="SAM" id="Phobius"/>
    </source>
</evidence>
<evidence type="ECO:0000256" key="1">
    <source>
        <dbReference type="ARBA" id="ARBA00022729"/>
    </source>
</evidence>
<name>A0A4S1DTZ3_9FLAO</name>
<keyword evidence="2" id="KW-1133">Transmembrane helix</keyword>
<organism evidence="3 4">
    <name type="scientific">Flavivirga rizhaonensis</name>
    <dbReference type="NCBI Taxonomy" id="2559571"/>
    <lineage>
        <taxon>Bacteria</taxon>
        <taxon>Pseudomonadati</taxon>
        <taxon>Bacteroidota</taxon>
        <taxon>Flavobacteriia</taxon>
        <taxon>Flavobacteriales</taxon>
        <taxon>Flavobacteriaceae</taxon>
        <taxon>Flavivirga</taxon>
    </lineage>
</organism>
<proteinExistence type="predicted"/>
<dbReference type="Proteomes" id="UP000307602">
    <property type="component" value="Unassembled WGS sequence"/>
</dbReference>
<accession>A0A4S1DTZ3</accession>
<sequence length="637" mass="71704">MENKKYLIGIFALVLLLFVALFYVRNKSFFSENVGYENVSYENGSTDIKVSNSESCLQCHQNTKGYSNYHDPELIGCASCHLGNTTSLDKDEAHKGMILIPGNLSDAKETCGTCHPNELNKVNASLMTTNSGIVAVDKFIFGEANHQDYHYHIKDIKKSAADKHLRDLCANCHLGAEKTSYGEINQLSRGGGCNACHLNYSEASKKDLNIFLASNKKVLPGFHPSTDIFVNDTHCFGCHSRSSRISTNYMGLQETLLNEDDIKNKSDYKVLEDKRVYKYLEEDVHHAKGLLCIDCHSSHEVMGDGKQYLHAEQAVKIQCIDCHYKETPNTIPYDSLDTESRLVFLHRDYKHRDKQIIAVKKDNHPLVNTYVDSLGKAFLIGKKEGAIHPLKKQSVVCSRDHAHKNVSCASCHSSWTPKCIGCHNQFDKDEPNGFDLLDKMNVKGQWKEYVAEFSHSQPAMGVRENNDERTIEPAIPGMILTIDKGSYSNKENDKDVTFHRLYAPNSPHTTTKSVRDCKSCHASASSLGYGNGELVYNIKDNEGRWVFTPEYALNSNDNLPEDAWIPFLKDVNKNVVNSTRSDFRPFTLMEQKRLLLVGACLQCHKDDSNAMKQSLEFGLKVVLKNISNDCVLPIDHK</sequence>
<dbReference type="Gene3D" id="3.90.10.10">
    <property type="entry name" value="Cytochrome C3"/>
    <property type="match status" value="1"/>
</dbReference>
<evidence type="ECO:0000313" key="4">
    <source>
        <dbReference type="Proteomes" id="UP000307602"/>
    </source>
</evidence>
<feature type="transmembrane region" description="Helical" evidence="2">
    <location>
        <begin position="6"/>
        <end position="24"/>
    </location>
</feature>
<dbReference type="InterPro" id="IPR036280">
    <property type="entry name" value="Multihaem_cyt_sf"/>
</dbReference>
<dbReference type="SUPFAM" id="SSF48695">
    <property type="entry name" value="Multiheme cytochromes"/>
    <property type="match status" value="2"/>
</dbReference>
<protein>
    <submittedName>
        <fullName evidence="3">Uncharacterized protein</fullName>
    </submittedName>
</protein>
<keyword evidence="2" id="KW-0472">Membrane</keyword>